<evidence type="ECO:0000313" key="2">
    <source>
        <dbReference type="Proteomes" id="UP001560267"/>
    </source>
</evidence>
<protein>
    <submittedName>
        <fullName evidence="1">Uncharacterized protein</fullName>
    </submittedName>
</protein>
<reference evidence="1 2" key="1">
    <citation type="submission" date="2024-07" db="EMBL/GenBank/DDBJ databases">
        <title>Draft Genome Sequence of Ferrimicrobium acidiphilum Strain YE2023, Isolated from a Pulp of Bioleach Reactor.</title>
        <authorList>
            <person name="Elkina Y.A."/>
            <person name="Bulaeva A.G."/>
            <person name="Beletsky A.V."/>
            <person name="Mardanov A.V."/>
        </authorList>
    </citation>
    <scope>NUCLEOTIDE SEQUENCE [LARGE SCALE GENOMIC DNA]</scope>
    <source>
        <strain evidence="1 2">YE2023</strain>
    </source>
</reference>
<accession>A0ABV3Y611</accession>
<keyword evidence="2" id="KW-1185">Reference proteome</keyword>
<name>A0ABV3Y611_9ACTN</name>
<organism evidence="1 2">
    <name type="scientific">Ferrimicrobium acidiphilum</name>
    <dbReference type="NCBI Taxonomy" id="121039"/>
    <lineage>
        <taxon>Bacteria</taxon>
        <taxon>Bacillati</taxon>
        <taxon>Actinomycetota</taxon>
        <taxon>Acidimicrobiia</taxon>
        <taxon>Acidimicrobiales</taxon>
        <taxon>Acidimicrobiaceae</taxon>
        <taxon>Ferrimicrobium</taxon>
    </lineage>
</organism>
<proteinExistence type="predicted"/>
<evidence type="ECO:0000313" key="1">
    <source>
        <dbReference type="EMBL" id="MEX6430999.1"/>
    </source>
</evidence>
<sequence>MRVVETDAGGTGTRAAKGALFDALAEVAGALSAGRRVEIVDLLAQGERARSLPRQSRLGAAKLATVFQEP</sequence>
<gene>
    <name evidence="1" type="ORF">AB6A68_14380</name>
</gene>
<dbReference type="Proteomes" id="UP001560267">
    <property type="component" value="Unassembled WGS sequence"/>
</dbReference>
<comment type="caution">
    <text evidence="1">The sequence shown here is derived from an EMBL/GenBank/DDBJ whole genome shotgun (WGS) entry which is preliminary data.</text>
</comment>
<dbReference type="EMBL" id="JBFSHR010000169">
    <property type="protein sequence ID" value="MEX6430999.1"/>
    <property type="molecule type" value="Genomic_DNA"/>
</dbReference>
<dbReference type="RefSeq" id="WP_369085076.1">
    <property type="nucleotide sequence ID" value="NZ_JBFSHR010000169.1"/>
</dbReference>